<evidence type="ECO:0000313" key="10">
    <source>
        <dbReference type="Proteomes" id="UP000291084"/>
    </source>
</evidence>
<reference evidence="9 10" key="1">
    <citation type="journal article" date="2015" name="Sci. Rep.">
        <title>The power of single molecule real-time sequencing technology in the de novo assembly of a eukaryotic genome.</title>
        <authorList>
            <person name="Sakai H."/>
            <person name="Naito K."/>
            <person name="Ogiso-Tanaka E."/>
            <person name="Takahashi Y."/>
            <person name="Iseki K."/>
            <person name="Muto C."/>
            <person name="Satou K."/>
            <person name="Teruya K."/>
            <person name="Shiroma A."/>
            <person name="Shimoji M."/>
            <person name="Hirano T."/>
            <person name="Itoh T."/>
            <person name="Kaga A."/>
            <person name="Tomooka N."/>
        </authorList>
    </citation>
    <scope>NUCLEOTIDE SEQUENCE [LARGE SCALE GENOMIC DNA]</scope>
    <source>
        <strain evidence="10">cv. Shumari</strain>
    </source>
</reference>
<keyword evidence="10" id="KW-1185">Reference proteome</keyword>
<dbReference type="InterPro" id="IPR036638">
    <property type="entry name" value="HLH_DNA-bd_sf"/>
</dbReference>
<dbReference type="OrthoDB" id="1935281at2759"/>
<dbReference type="SUPFAM" id="SSF47459">
    <property type="entry name" value="HLH, helix-loop-helix DNA-binding domain"/>
    <property type="match status" value="1"/>
</dbReference>
<protein>
    <recommendedName>
        <fullName evidence="8">BHLH domain-containing protein</fullName>
    </recommendedName>
</protein>
<name>A0A0S3TB58_PHAAN</name>
<evidence type="ECO:0000256" key="5">
    <source>
        <dbReference type="ARBA" id="ARBA00023163"/>
    </source>
</evidence>
<keyword evidence="3" id="KW-0805">Transcription regulation</keyword>
<dbReference type="CDD" id="cd18914">
    <property type="entry name" value="bHLH_AtORG2_like"/>
    <property type="match status" value="1"/>
</dbReference>
<dbReference type="PANTHER" id="PTHR13935:SF145">
    <property type="entry name" value="TRANSCRIPTION FACTOR BHLH FAMILY-RELATED"/>
    <property type="match status" value="1"/>
</dbReference>
<dbReference type="GO" id="GO:0000981">
    <property type="term" value="F:DNA-binding transcription factor activity, RNA polymerase II-specific"/>
    <property type="evidence" value="ECO:0007669"/>
    <property type="project" value="TreeGrafter"/>
</dbReference>
<evidence type="ECO:0000313" key="9">
    <source>
        <dbReference type="EMBL" id="BAU02431.1"/>
    </source>
</evidence>
<dbReference type="Proteomes" id="UP000291084">
    <property type="component" value="Chromosome 11"/>
</dbReference>
<evidence type="ECO:0000259" key="8">
    <source>
        <dbReference type="PROSITE" id="PS50888"/>
    </source>
</evidence>
<keyword evidence="5" id="KW-0804">Transcription</keyword>
<evidence type="ECO:0000256" key="3">
    <source>
        <dbReference type="ARBA" id="ARBA00023015"/>
    </source>
</evidence>
<evidence type="ECO:0000256" key="7">
    <source>
        <dbReference type="SAM" id="Coils"/>
    </source>
</evidence>
<dbReference type="FunFam" id="4.10.280.10:FF:000085">
    <property type="entry name" value="Transcription factor bHLH126"/>
    <property type="match status" value="1"/>
</dbReference>
<organism evidence="9 10">
    <name type="scientific">Vigna angularis var. angularis</name>
    <dbReference type="NCBI Taxonomy" id="157739"/>
    <lineage>
        <taxon>Eukaryota</taxon>
        <taxon>Viridiplantae</taxon>
        <taxon>Streptophyta</taxon>
        <taxon>Embryophyta</taxon>
        <taxon>Tracheophyta</taxon>
        <taxon>Spermatophyta</taxon>
        <taxon>Magnoliopsida</taxon>
        <taxon>eudicotyledons</taxon>
        <taxon>Gunneridae</taxon>
        <taxon>Pentapetalae</taxon>
        <taxon>rosids</taxon>
        <taxon>fabids</taxon>
        <taxon>Fabales</taxon>
        <taxon>Fabaceae</taxon>
        <taxon>Papilionoideae</taxon>
        <taxon>50 kb inversion clade</taxon>
        <taxon>NPAAA clade</taxon>
        <taxon>indigoferoid/millettioid clade</taxon>
        <taxon>Phaseoleae</taxon>
        <taxon>Vigna</taxon>
    </lineage>
</organism>
<keyword evidence="6" id="KW-0539">Nucleus</keyword>
<dbReference type="Pfam" id="PF00010">
    <property type="entry name" value="HLH"/>
    <property type="match status" value="1"/>
</dbReference>
<gene>
    <name evidence="9" type="primary">Vigan.11G195900</name>
    <name evidence="9" type="ORF">VIGAN_11195900</name>
</gene>
<comment type="subcellular location">
    <subcellularLocation>
        <location evidence="1">Nucleus</location>
    </subcellularLocation>
</comment>
<dbReference type="InterPro" id="IPR015660">
    <property type="entry name" value="MASH1/Ascl1a-like"/>
</dbReference>
<evidence type="ECO:0000256" key="6">
    <source>
        <dbReference type="ARBA" id="ARBA00023242"/>
    </source>
</evidence>
<evidence type="ECO:0000256" key="2">
    <source>
        <dbReference type="ARBA" id="ARBA00011738"/>
    </source>
</evidence>
<comment type="subunit">
    <text evidence="2">Homodimer.</text>
</comment>
<evidence type="ECO:0000256" key="4">
    <source>
        <dbReference type="ARBA" id="ARBA00023125"/>
    </source>
</evidence>
<dbReference type="GO" id="GO:0090575">
    <property type="term" value="C:RNA polymerase II transcription regulator complex"/>
    <property type="evidence" value="ECO:0007669"/>
    <property type="project" value="TreeGrafter"/>
</dbReference>
<feature type="domain" description="BHLH" evidence="8">
    <location>
        <begin position="70"/>
        <end position="124"/>
    </location>
</feature>
<keyword evidence="4" id="KW-0238">DNA-binding</keyword>
<sequence>MFPFQRGNELVIQFSNSPHHHQQHEISQDLILDDYASLDDNLSGKNFSRAQSENLFYEPNKKNHDSNEHMKKMIHKEIERQRRQEMATCYASLRSLLPLQFIKVKGKRSISDHMNEAVNYIKHMQNNIKELVAKRDELKKLSSHSNMENSHEGLHTSCNFTVHESNDVIGIEITSGFIEERPKVSKLLQLLIQEGLEVVSCLSSEVNGRLLHSVQCEVNSSNCLDLSELRRKISKAFPAFRCSD</sequence>
<evidence type="ECO:0000256" key="1">
    <source>
        <dbReference type="ARBA" id="ARBA00004123"/>
    </source>
</evidence>
<dbReference type="PANTHER" id="PTHR13935">
    <property type="entry name" value="ACHAETE-SCUTE TRANSCRIPTION FACTOR-RELATED"/>
    <property type="match status" value="1"/>
</dbReference>
<feature type="coiled-coil region" evidence="7">
    <location>
        <begin position="114"/>
        <end position="141"/>
    </location>
</feature>
<accession>A0A0S3TB58</accession>
<dbReference type="GO" id="GO:0046983">
    <property type="term" value="F:protein dimerization activity"/>
    <property type="evidence" value="ECO:0007669"/>
    <property type="project" value="InterPro"/>
</dbReference>
<dbReference type="PROSITE" id="PS50888">
    <property type="entry name" value="BHLH"/>
    <property type="match status" value="1"/>
</dbReference>
<dbReference type="EMBL" id="AP015044">
    <property type="protein sequence ID" value="BAU02431.1"/>
    <property type="molecule type" value="Genomic_DNA"/>
</dbReference>
<dbReference type="SMART" id="SM00353">
    <property type="entry name" value="HLH"/>
    <property type="match status" value="1"/>
</dbReference>
<dbReference type="AlphaFoldDB" id="A0A0S3TB58"/>
<proteinExistence type="predicted"/>
<dbReference type="GO" id="GO:0000977">
    <property type="term" value="F:RNA polymerase II transcription regulatory region sequence-specific DNA binding"/>
    <property type="evidence" value="ECO:0007669"/>
    <property type="project" value="TreeGrafter"/>
</dbReference>
<dbReference type="Gene3D" id="4.10.280.10">
    <property type="entry name" value="Helix-loop-helix DNA-binding domain"/>
    <property type="match status" value="1"/>
</dbReference>
<keyword evidence="7" id="KW-0175">Coiled coil</keyword>
<dbReference type="InterPro" id="IPR011598">
    <property type="entry name" value="bHLH_dom"/>
</dbReference>